<sequence>MYSNSVQKCHGADLQQSGEVSFNFSLDRVERAVSFMVHGLPYAEQDHERYFGSFEQPSGLVPVRRDAAEGGAFDPSLSFVDRAMDEIPKTIPVPEQAVQIAQITGR</sequence>
<evidence type="ECO:0000313" key="2">
    <source>
        <dbReference type="WBParaSite" id="PEQ_0000355301-mRNA-1"/>
    </source>
</evidence>
<keyword evidence="1" id="KW-1185">Reference proteome</keyword>
<accession>A0A914RFK9</accession>
<evidence type="ECO:0000313" key="1">
    <source>
        <dbReference type="Proteomes" id="UP000887564"/>
    </source>
</evidence>
<organism evidence="1 2">
    <name type="scientific">Parascaris equorum</name>
    <name type="common">Equine roundworm</name>
    <dbReference type="NCBI Taxonomy" id="6256"/>
    <lineage>
        <taxon>Eukaryota</taxon>
        <taxon>Metazoa</taxon>
        <taxon>Ecdysozoa</taxon>
        <taxon>Nematoda</taxon>
        <taxon>Chromadorea</taxon>
        <taxon>Rhabditida</taxon>
        <taxon>Spirurina</taxon>
        <taxon>Ascaridomorpha</taxon>
        <taxon>Ascaridoidea</taxon>
        <taxon>Ascarididae</taxon>
        <taxon>Parascaris</taxon>
    </lineage>
</organism>
<dbReference type="WBParaSite" id="PEQ_0000355301-mRNA-1">
    <property type="protein sequence ID" value="PEQ_0000355301-mRNA-1"/>
    <property type="gene ID" value="PEQ_0000355301"/>
</dbReference>
<proteinExistence type="predicted"/>
<name>A0A914RFK9_PAREQ</name>
<reference evidence="2" key="1">
    <citation type="submission" date="2022-11" db="UniProtKB">
        <authorList>
            <consortium name="WormBaseParasite"/>
        </authorList>
    </citation>
    <scope>IDENTIFICATION</scope>
</reference>
<dbReference type="AlphaFoldDB" id="A0A914RFK9"/>
<protein>
    <submittedName>
        <fullName evidence="2">Uncharacterized protein</fullName>
    </submittedName>
</protein>
<dbReference type="Proteomes" id="UP000887564">
    <property type="component" value="Unplaced"/>
</dbReference>